<proteinExistence type="predicted"/>
<dbReference type="EMBL" id="FR824074">
    <property type="protein sequence ID" value="CCA17026.1"/>
    <property type="molecule type" value="Genomic_DNA"/>
</dbReference>
<dbReference type="AlphaFoldDB" id="F0W7C7"/>
<sequence>MEVQRELARIHGKLRVLSRHMNTWLYSIRCYAFSVAQEDATFCKRTELMTKTFDKSSINCNDPHRAYGWPHPILSNDTPYTFYHFVYLILSESGSTFVWCLDCMTGLYCIPISSR</sequence>
<protein>
    <submittedName>
        <fullName evidence="1">AlNc14C29G2747 protein</fullName>
    </submittedName>
</protein>
<reference evidence="1" key="2">
    <citation type="submission" date="2011-02" db="EMBL/GenBank/DDBJ databases">
        <authorList>
            <person name="MacLean D."/>
        </authorList>
    </citation>
    <scope>NUCLEOTIDE SEQUENCE</scope>
</reference>
<dbReference type="HOGENOM" id="CLU_2113494_0_0_1"/>
<name>F0W7C7_9STRA</name>
<reference evidence="1" key="1">
    <citation type="journal article" date="2011" name="PLoS Biol.">
        <title>Gene gain and loss during evolution of obligate parasitism in the white rust pathogen of Arabidopsis thaliana.</title>
        <authorList>
            <person name="Kemen E."/>
            <person name="Gardiner A."/>
            <person name="Schultz-Larsen T."/>
            <person name="Kemen A.C."/>
            <person name="Balmuth A.L."/>
            <person name="Robert-Seilaniantz A."/>
            <person name="Bailey K."/>
            <person name="Holub E."/>
            <person name="Studholme D.J."/>
            <person name="Maclean D."/>
            <person name="Jones J.D."/>
        </authorList>
    </citation>
    <scope>NUCLEOTIDE SEQUENCE</scope>
</reference>
<gene>
    <name evidence="1" type="primary">AlNc14C29G2747</name>
    <name evidence="1" type="ORF">ALNC14_031690</name>
</gene>
<accession>F0W7C7</accession>
<organism evidence="1">
    <name type="scientific">Albugo laibachii Nc14</name>
    <dbReference type="NCBI Taxonomy" id="890382"/>
    <lineage>
        <taxon>Eukaryota</taxon>
        <taxon>Sar</taxon>
        <taxon>Stramenopiles</taxon>
        <taxon>Oomycota</taxon>
        <taxon>Peronosporomycetes</taxon>
        <taxon>Albuginales</taxon>
        <taxon>Albuginaceae</taxon>
        <taxon>Albugo</taxon>
    </lineage>
</organism>
<evidence type="ECO:0000313" key="1">
    <source>
        <dbReference type="EMBL" id="CCA17026.1"/>
    </source>
</evidence>